<proteinExistence type="predicted"/>
<dbReference type="RefSeq" id="WP_115773786.1">
    <property type="nucleotide sequence ID" value="NZ_PIOC01000019.1"/>
</dbReference>
<sequence>MMCILYGVVGLRPLGAGFIPWEAVPVATLGQVIARTFIQWIGALILNQVYVVKAKLVTMSEIQI</sequence>
<evidence type="ECO:0000313" key="2">
    <source>
        <dbReference type="Proteomes" id="UP000257143"/>
    </source>
</evidence>
<protein>
    <submittedName>
        <fullName evidence="1">Uncharacterized protein</fullName>
    </submittedName>
</protein>
<dbReference type="EMBL" id="PIOC01000019">
    <property type="protein sequence ID" value="RDW17538.1"/>
    <property type="molecule type" value="Genomic_DNA"/>
</dbReference>
<dbReference type="Proteomes" id="UP000257143">
    <property type="component" value="Unassembled WGS sequence"/>
</dbReference>
<evidence type="ECO:0000313" key="1">
    <source>
        <dbReference type="EMBL" id="RDW17538.1"/>
    </source>
</evidence>
<gene>
    <name evidence="1" type="ORF">CWR48_13520</name>
</gene>
<comment type="caution">
    <text evidence="1">The sequence shown here is derived from an EMBL/GenBank/DDBJ whole genome shotgun (WGS) entry which is preliminary data.</text>
</comment>
<reference evidence="2" key="1">
    <citation type="submission" date="2017-11" db="EMBL/GenBank/DDBJ databases">
        <authorList>
            <person name="Zhu W."/>
        </authorList>
    </citation>
    <scope>NUCLEOTIDE SEQUENCE [LARGE SCALE GENOMIC DNA]</scope>
    <source>
        <strain evidence="2">CAU 1183</strain>
    </source>
</reference>
<keyword evidence="2" id="KW-1185">Reference proteome</keyword>
<accession>A0A3D8PQL0</accession>
<name>A0A3D8PQL0_9BACI</name>
<dbReference type="AlphaFoldDB" id="A0A3D8PQL0"/>
<organism evidence="1 2">
    <name type="scientific">Oceanobacillus arenosus</name>
    <dbReference type="NCBI Taxonomy" id="1229153"/>
    <lineage>
        <taxon>Bacteria</taxon>
        <taxon>Bacillati</taxon>
        <taxon>Bacillota</taxon>
        <taxon>Bacilli</taxon>
        <taxon>Bacillales</taxon>
        <taxon>Bacillaceae</taxon>
        <taxon>Oceanobacillus</taxon>
    </lineage>
</organism>